<protein>
    <recommendedName>
        <fullName evidence="6">RNA polymerase II subunit A C-terminal domain phosphatase</fullName>
        <ecNumber evidence="6">3.1.3.16</ecNumber>
    </recommendedName>
</protein>
<feature type="domain" description="BRCT" evidence="8">
    <location>
        <begin position="548"/>
        <end position="643"/>
    </location>
</feature>
<dbReference type="Pfam" id="PF03031">
    <property type="entry name" value="NIF"/>
    <property type="match status" value="1"/>
</dbReference>
<dbReference type="GeneID" id="96008814"/>
<dbReference type="AlphaFoldDB" id="A0AB34KKS5"/>
<evidence type="ECO:0000256" key="1">
    <source>
        <dbReference type="ARBA" id="ARBA00004123"/>
    </source>
</evidence>
<comment type="caution">
    <text evidence="10">The sequence shown here is derived from an EMBL/GenBank/DDBJ whole genome shotgun (WGS) entry which is preliminary data.</text>
</comment>
<dbReference type="Proteomes" id="UP000803884">
    <property type="component" value="Unassembled WGS sequence"/>
</dbReference>
<dbReference type="InterPro" id="IPR023214">
    <property type="entry name" value="HAD_sf"/>
</dbReference>
<dbReference type="Gene3D" id="1.10.287.10">
    <property type="entry name" value="S15/NS1, RNA-binding"/>
    <property type="match status" value="1"/>
</dbReference>
<dbReference type="CDD" id="cd17729">
    <property type="entry name" value="BRCT_CTDP1"/>
    <property type="match status" value="1"/>
</dbReference>
<dbReference type="SMART" id="SM00577">
    <property type="entry name" value="CPDc"/>
    <property type="match status" value="1"/>
</dbReference>
<feature type="region of interest" description="Disordered" evidence="7">
    <location>
        <begin position="349"/>
        <end position="389"/>
    </location>
</feature>
<dbReference type="InterPro" id="IPR036412">
    <property type="entry name" value="HAD-like_sf"/>
</dbReference>
<evidence type="ECO:0000256" key="6">
    <source>
        <dbReference type="RuleBase" id="RU366066"/>
    </source>
</evidence>
<feature type="compositionally biased region" description="Polar residues" evidence="7">
    <location>
        <begin position="800"/>
        <end position="812"/>
    </location>
</feature>
<dbReference type="InterPro" id="IPR036420">
    <property type="entry name" value="BRCT_dom_sf"/>
</dbReference>
<reference evidence="10 11" key="1">
    <citation type="journal article" date="2020" name="Microbiol. Resour. Announc.">
        <title>Draft Genome Sequence of a Cladosporium Species Isolated from the Mesophotic Ascidian Didemnum maculosum.</title>
        <authorList>
            <person name="Gioti A."/>
            <person name="Siaperas R."/>
            <person name="Nikolaivits E."/>
            <person name="Le Goff G."/>
            <person name="Ouazzani J."/>
            <person name="Kotoulas G."/>
            <person name="Topakas E."/>
        </authorList>
    </citation>
    <scope>NUCLEOTIDE SEQUENCE [LARGE SCALE GENOMIC DNA]</scope>
    <source>
        <strain evidence="10 11">TM138-S3</strain>
    </source>
</reference>
<comment type="subcellular location">
    <subcellularLocation>
        <location evidence="1 6">Nucleus</location>
    </subcellularLocation>
</comment>
<dbReference type="InterPro" id="IPR011947">
    <property type="entry name" value="FCP1_euk"/>
</dbReference>
<name>A0AB34KKS5_9PEZI</name>
<dbReference type="PROSITE" id="PS50969">
    <property type="entry name" value="FCP1"/>
    <property type="match status" value="1"/>
</dbReference>
<dbReference type="SUPFAM" id="SSF52113">
    <property type="entry name" value="BRCT domain"/>
    <property type="match status" value="1"/>
</dbReference>
<sequence length="864" mass="94838">MRLYTPNGLLYPVKVTRLLRQPGDEIEENAPLFDYEYKSKVLEGHINSKGHLEDKLVERTWPATFESELEGSLTSLNLTVGQVLTGKTLIADIEETCKHEVQFGGLCANCGKDMKEVKSYNSTVKGTDRATINTVHDRHGMHTVLVSQDETVRADEEAKRRLLDQRKLTLVVDLDQTVIQCCVEETVGEWKSDPSNPNFEALKNVASFRLPHDSKTYYLKFRPGLTDFLEEMSKYYEMHVYTMASRDYAQIVTNLIDPGRKIFGTRVLSRDENGPEMRKALKRLFPVDTSMVVIIDDRGDVWQWSPNLIKVNAYDFFVGVGDINSSFLPKRQELEAKPKQPTQFELEKAPDGVQADAPPADGQEPQGADKAARKPSAPLTPPLTPPAANGEVSAVDLMVSMAGGQDDNSMEEKKHEHDETLASQLADRPLLKKQKILDAADEEAKEGKDSPAVEEATEILREEGEKKEATPHDHPKYRHNLLQDDDTELTHLGNNLRSVHDAFFADFEKGVSAGDIGRVAELRPGKSKKQTVQDLQNLPDAAVIMQAIKSRVLGGVHLVFSGVVPLGVNVHTHDTVIWAKTFGATVTENITKKTTHVIASPERRTAKVRQAAKKGGRIAIVSSGWLFACFSQWEKVDENPFRIHSDAPLNGAAGLPGFEDKEAGTLSSSDEEAALTETEAENETDGEAVNGSQPTLEIDTDVEEELAKYAPHDGRADSSPTEEQQSEDWDALQAELNEFLGSEAEDSDAPDESDNESSALSSNNSTPGNHKRKRDAEADEAPTTNSEGSRLQKRKKEAMSRTTSLNNMSSAGNLDGAVAVDEPAAADDLGGIDEEDGDDVDLEAALAAELEKDDDDGGEAEGES</sequence>
<accession>A0AB34KKS5</accession>
<evidence type="ECO:0000256" key="5">
    <source>
        <dbReference type="ARBA" id="ARBA00048336"/>
    </source>
</evidence>
<evidence type="ECO:0000313" key="11">
    <source>
        <dbReference type="Proteomes" id="UP000803884"/>
    </source>
</evidence>
<comment type="catalytic activity">
    <reaction evidence="4 6">
        <text>O-phospho-L-seryl-[protein] + H2O = L-seryl-[protein] + phosphate</text>
        <dbReference type="Rhea" id="RHEA:20629"/>
        <dbReference type="Rhea" id="RHEA-COMP:9863"/>
        <dbReference type="Rhea" id="RHEA-COMP:11604"/>
        <dbReference type="ChEBI" id="CHEBI:15377"/>
        <dbReference type="ChEBI" id="CHEBI:29999"/>
        <dbReference type="ChEBI" id="CHEBI:43474"/>
        <dbReference type="ChEBI" id="CHEBI:83421"/>
        <dbReference type="EC" id="3.1.3.16"/>
    </reaction>
</comment>
<dbReference type="RefSeq" id="XP_069227036.1">
    <property type="nucleotide sequence ID" value="XM_069375976.1"/>
</dbReference>
<dbReference type="GO" id="GO:0005634">
    <property type="term" value="C:nucleus"/>
    <property type="evidence" value="ECO:0007669"/>
    <property type="project" value="UniProtKB-SubCell"/>
</dbReference>
<dbReference type="Gene3D" id="3.40.50.1000">
    <property type="entry name" value="HAD superfamily/HAD-like"/>
    <property type="match status" value="1"/>
</dbReference>
<keyword evidence="3 6" id="KW-0539">Nucleus</keyword>
<gene>
    <name evidence="10" type="ORF">WHR41_07371</name>
</gene>
<proteinExistence type="predicted"/>
<dbReference type="PANTHER" id="PTHR23081:SF36">
    <property type="entry name" value="RNA POLYMERASE II SUBUNIT A C-TERMINAL DOMAIN PHOSPHATASE"/>
    <property type="match status" value="1"/>
</dbReference>
<dbReference type="CDD" id="cd07521">
    <property type="entry name" value="HAD_FCP1-like"/>
    <property type="match status" value="1"/>
</dbReference>
<evidence type="ECO:0000259" key="9">
    <source>
        <dbReference type="PROSITE" id="PS50969"/>
    </source>
</evidence>
<evidence type="ECO:0000256" key="7">
    <source>
        <dbReference type="SAM" id="MobiDB-lite"/>
    </source>
</evidence>
<dbReference type="Gene3D" id="3.40.50.10190">
    <property type="entry name" value="BRCT domain"/>
    <property type="match status" value="1"/>
</dbReference>
<dbReference type="PROSITE" id="PS50172">
    <property type="entry name" value="BRCT"/>
    <property type="match status" value="1"/>
</dbReference>
<dbReference type="GO" id="GO:0008420">
    <property type="term" value="F:RNA polymerase II CTD heptapeptide repeat phosphatase activity"/>
    <property type="evidence" value="ECO:0007669"/>
    <property type="project" value="UniProtKB-UniRule"/>
</dbReference>
<dbReference type="SUPFAM" id="SSF56784">
    <property type="entry name" value="HAD-like"/>
    <property type="match status" value="1"/>
</dbReference>
<evidence type="ECO:0000256" key="2">
    <source>
        <dbReference type="ARBA" id="ARBA00022801"/>
    </source>
</evidence>
<feature type="domain" description="FCP1 homology" evidence="9">
    <location>
        <begin position="163"/>
        <end position="334"/>
    </location>
</feature>
<keyword evidence="2 6" id="KW-0378">Hydrolase</keyword>
<dbReference type="EMBL" id="JAAQHG020000030">
    <property type="protein sequence ID" value="KAL1583930.1"/>
    <property type="molecule type" value="Genomic_DNA"/>
</dbReference>
<dbReference type="InterPro" id="IPR001357">
    <property type="entry name" value="BRCT_dom"/>
</dbReference>
<organism evidence="10 11">
    <name type="scientific">Cladosporium halotolerans</name>
    <dbReference type="NCBI Taxonomy" id="1052096"/>
    <lineage>
        <taxon>Eukaryota</taxon>
        <taxon>Fungi</taxon>
        <taxon>Dikarya</taxon>
        <taxon>Ascomycota</taxon>
        <taxon>Pezizomycotina</taxon>
        <taxon>Dothideomycetes</taxon>
        <taxon>Dothideomycetidae</taxon>
        <taxon>Cladosporiales</taxon>
        <taxon>Cladosporiaceae</taxon>
        <taxon>Cladosporium</taxon>
    </lineage>
</organism>
<evidence type="ECO:0000256" key="4">
    <source>
        <dbReference type="ARBA" id="ARBA00047761"/>
    </source>
</evidence>
<evidence type="ECO:0000259" key="8">
    <source>
        <dbReference type="PROSITE" id="PS50172"/>
    </source>
</evidence>
<dbReference type="EC" id="3.1.3.16" evidence="6"/>
<feature type="compositionally biased region" description="Acidic residues" evidence="7">
    <location>
        <begin position="830"/>
        <end position="839"/>
    </location>
</feature>
<keyword evidence="11" id="KW-1185">Reference proteome</keyword>
<dbReference type="InterPro" id="IPR004274">
    <property type="entry name" value="FCP1_dom"/>
</dbReference>
<evidence type="ECO:0000256" key="3">
    <source>
        <dbReference type="ARBA" id="ARBA00023242"/>
    </source>
</evidence>
<evidence type="ECO:0000313" key="10">
    <source>
        <dbReference type="EMBL" id="KAL1583930.1"/>
    </source>
</evidence>
<feature type="region of interest" description="Disordered" evidence="7">
    <location>
        <begin position="711"/>
        <end position="839"/>
    </location>
</feature>
<dbReference type="NCBIfam" id="TIGR02250">
    <property type="entry name" value="FCP1_euk"/>
    <property type="match status" value="1"/>
</dbReference>
<comment type="function">
    <text evidence="6">This promotes the activity of RNA polymerase II.</text>
</comment>
<feature type="compositionally biased region" description="Acidic residues" evidence="7">
    <location>
        <begin position="743"/>
        <end position="755"/>
    </location>
</feature>
<feature type="region of interest" description="Disordered" evidence="7">
    <location>
        <begin position="653"/>
        <end position="672"/>
    </location>
</feature>
<dbReference type="Pfam" id="PF00533">
    <property type="entry name" value="BRCT"/>
    <property type="match status" value="1"/>
</dbReference>
<dbReference type="InterPro" id="IPR039189">
    <property type="entry name" value="Fcp1"/>
</dbReference>
<comment type="catalytic activity">
    <reaction evidence="5 6">
        <text>O-phospho-L-threonyl-[protein] + H2O = L-threonyl-[protein] + phosphate</text>
        <dbReference type="Rhea" id="RHEA:47004"/>
        <dbReference type="Rhea" id="RHEA-COMP:11060"/>
        <dbReference type="Rhea" id="RHEA-COMP:11605"/>
        <dbReference type="ChEBI" id="CHEBI:15377"/>
        <dbReference type="ChEBI" id="CHEBI:30013"/>
        <dbReference type="ChEBI" id="CHEBI:43474"/>
        <dbReference type="ChEBI" id="CHEBI:61977"/>
        <dbReference type="EC" id="3.1.3.16"/>
    </reaction>
</comment>
<dbReference type="PANTHER" id="PTHR23081">
    <property type="entry name" value="RNA POLYMERASE II CTD PHOSPHATASE"/>
    <property type="match status" value="1"/>
</dbReference>
<feature type="compositionally biased region" description="Low complexity" evidence="7">
    <location>
        <begin position="815"/>
        <end position="829"/>
    </location>
</feature>